<dbReference type="EMBL" id="OW152817">
    <property type="protein sequence ID" value="CAH2068720.1"/>
    <property type="molecule type" value="Genomic_DNA"/>
</dbReference>
<evidence type="ECO:0000256" key="1">
    <source>
        <dbReference type="SAM" id="MobiDB-lite"/>
    </source>
</evidence>
<keyword evidence="3" id="KW-1185">Reference proteome</keyword>
<organism evidence="2 3">
    <name type="scientific">Iphiclides podalirius</name>
    <name type="common">scarce swallowtail</name>
    <dbReference type="NCBI Taxonomy" id="110791"/>
    <lineage>
        <taxon>Eukaryota</taxon>
        <taxon>Metazoa</taxon>
        <taxon>Ecdysozoa</taxon>
        <taxon>Arthropoda</taxon>
        <taxon>Hexapoda</taxon>
        <taxon>Insecta</taxon>
        <taxon>Pterygota</taxon>
        <taxon>Neoptera</taxon>
        <taxon>Endopterygota</taxon>
        <taxon>Lepidoptera</taxon>
        <taxon>Glossata</taxon>
        <taxon>Ditrysia</taxon>
        <taxon>Papilionoidea</taxon>
        <taxon>Papilionidae</taxon>
        <taxon>Papilioninae</taxon>
        <taxon>Iphiclides</taxon>
    </lineage>
</organism>
<protein>
    <submittedName>
        <fullName evidence="2">Uncharacterized protein</fullName>
    </submittedName>
</protein>
<sequence>MRRDTGRPASGSGDRPSRFFVLILSCSRGEREGGGGARVRVRGALGERRASGGSSGGLAIWSGRRGAHSPRPTLGRAGSHVERTQR</sequence>
<reference evidence="2" key="1">
    <citation type="submission" date="2022-03" db="EMBL/GenBank/DDBJ databases">
        <authorList>
            <person name="Martin H S."/>
        </authorList>
    </citation>
    <scope>NUCLEOTIDE SEQUENCE</scope>
</reference>
<evidence type="ECO:0000313" key="2">
    <source>
        <dbReference type="EMBL" id="CAH2068720.1"/>
    </source>
</evidence>
<accession>A0ABN8IX91</accession>
<feature type="non-terminal residue" evidence="2">
    <location>
        <position position="86"/>
    </location>
</feature>
<proteinExistence type="predicted"/>
<dbReference type="Proteomes" id="UP000837857">
    <property type="component" value="Chromosome 5"/>
</dbReference>
<feature type="region of interest" description="Disordered" evidence="1">
    <location>
        <begin position="46"/>
        <end position="86"/>
    </location>
</feature>
<name>A0ABN8IX91_9NEOP</name>
<gene>
    <name evidence="2" type="ORF">IPOD504_LOCUS14516</name>
</gene>
<evidence type="ECO:0000313" key="3">
    <source>
        <dbReference type="Proteomes" id="UP000837857"/>
    </source>
</evidence>